<evidence type="ECO:0000259" key="1">
    <source>
        <dbReference type="Pfam" id="PF16571"/>
    </source>
</evidence>
<comment type="caution">
    <text evidence="2">The sequence shown here is derived from an EMBL/GenBank/DDBJ whole genome shotgun (WGS) entry which is preliminary data.</text>
</comment>
<keyword evidence="3" id="KW-1185">Reference proteome</keyword>
<dbReference type="AlphaFoldDB" id="A0A399JAA4"/>
<feature type="domain" description="Elongation factor G-binding protein C-terminal treble-clef zinc-finger" evidence="1">
    <location>
        <begin position="8"/>
        <end position="158"/>
    </location>
</feature>
<gene>
    <name evidence="2" type="ORF">DWB68_09395</name>
</gene>
<name>A0A399JAA4_9MICC</name>
<organism evidence="2 3">
    <name type="scientific">Galactobacter valiniphilus</name>
    <dbReference type="NCBI Taxonomy" id="2676122"/>
    <lineage>
        <taxon>Bacteria</taxon>
        <taxon>Bacillati</taxon>
        <taxon>Actinomycetota</taxon>
        <taxon>Actinomycetes</taxon>
        <taxon>Micrococcales</taxon>
        <taxon>Micrococcaceae</taxon>
        <taxon>Galactobacter</taxon>
    </lineage>
</organism>
<dbReference type="Proteomes" id="UP000265419">
    <property type="component" value="Unassembled WGS sequence"/>
</dbReference>
<reference evidence="2 3" key="1">
    <citation type="submission" date="2018-07" db="EMBL/GenBank/DDBJ databases">
        <title>Arthrobacter sp. nov., isolated from raw cow's milk with high bacterial count.</title>
        <authorList>
            <person name="Hahne J."/>
            <person name="Isele D."/>
            <person name="Lipski A."/>
        </authorList>
    </citation>
    <scope>NUCLEOTIDE SEQUENCE [LARGE SCALE GENOMIC DNA]</scope>
    <source>
        <strain evidence="2 3">JZ R-35</strain>
    </source>
</reference>
<dbReference type="EMBL" id="QQXK01000017">
    <property type="protein sequence ID" value="RII41990.1"/>
    <property type="molecule type" value="Genomic_DNA"/>
</dbReference>
<dbReference type="RefSeq" id="WP_119424884.1">
    <property type="nucleotide sequence ID" value="NZ_QQXK01000017.1"/>
</dbReference>
<dbReference type="InterPro" id="IPR032330">
    <property type="entry name" value="EF-G-binding_C"/>
</dbReference>
<proteinExistence type="predicted"/>
<evidence type="ECO:0000313" key="2">
    <source>
        <dbReference type="EMBL" id="RII41990.1"/>
    </source>
</evidence>
<evidence type="ECO:0000313" key="3">
    <source>
        <dbReference type="Proteomes" id="UP000265419"/>
    </source>
</evidence>
<dbReference type="Pfam" id="PF16571">
    <property type="entry name" value="FBP_C"/>
    <property type="match status" value="1"/>
</dbReference>
<sequence>MQELSLAQLRASFVNTSRREASQATPEQDLASVDWEQLSLLGWRDAHNPQRAFVIIPVEDRHVGIMLTAVPSPPRKAMCALCEDITEVSDVKMFIAKAAGAAGRKGDTLGTLIHADFKCSKYARRFPSRLEGQDNPEAFIAARVERLRENAERFALRVLGEAH</sequence>
<accession>A0A399JAA4</accession>
<protein>
    <submittedName>
        <fullName evidence="2">FBP domain-containing protein</fullName>
    </submittedName>
</protein>